<dbReference type="InterPro" id="IPR008948">
    <property type="entry name" value="L-Aspartase-like"/>
</dbReference>
<dbReference type="Gene3D" id="1.20.200.10">
    <property type="entry name" value="Fumarase/aspartase (Central domain)"/>
    <property type="match status" value="1"/>
</dbReference>
<protein>
    <submittedName>
        <fullName evidence="2">Lyase family protein</fullName>
    </submittedName>
</protein>
<evidence type="ECO:0000313" key="2">
    <source>
        <dbReference type="EMBL" id="MDS9467915.1"/>
    </source>
</evidence>
<dbReference type="InterPro" id="IPR020557">
    <property type="entry name" value="Fumarate_lyase_CS"/>
</dbReference>
<keyword evidence="3" id="KW-1185">Reference proteome</keyword>
<dbReference type="SUPFAM" id="SSF48557">
    <property type="entry name" value="L-aspartase-like"/>
    <property type="match status" value="1"/>
</dbReference>
<feature type="domain" description="Fumarate lyase N-terminal" evidence="1">
    <location>
        <begin position="19"/>
        <end position="287"/>
    </location>
</feature>
<dbReference type="InterPro" id="IPR024083">
    <property type="entry name" value="Fumarase/histidase_N"/>
</dbReference>
<dbReference type="PROSITE" id="PS00163">
    <property type="entry name" value="FUMARATE_LYASES"/>
    <property type="match status" value="1"/>
</dbReference>
<dbReference type="PRINTS" id="PR00149">
    <property type="entry name" value="FUMRATELYASE"/>
</dbReference>
<sequence>MGIDFNDRLSAQLDYRGLRAAFAPEAIYQAFLDVERAVALAQGKLGMIPANSAAAIAAACNVERLDRSRIEMGFATTRHPLMPLINELVRVVGEPHGGYVHWGITTQNVIQSGILLLAQRAQATLDELLSEILAHLGRHARAHATTTMAGRTHYRHAVPITFGFKVAVWIDELLQAIDRLNEVRARAFVVMSGGAVGCFSALGPQGPAFQREVAQLLGMGEMAIPSRAIRTHMCDYMNALGLAAAVCHRIAEEVYQTSAEEYDEIHEGRVAGSIGSSTMPQKINPILAYGIIAGAERLYALAGMLMSLAHRPFESDGSANQIFEDAMPDAIGAMADVLVRTEAMLRDLVVDPARMLVNLNLSHGAIHGELAMMQLGRTLGKHTAHEKVHDIAVSAADGGRAFMEQIASLPGGGELRAEIDRRLSGGGSNGICAEYALHFGALAERAANGTLPTPAERLLHVEPPC</sequence>
<dbReference type="PRINTS" id="PR00145">
    <property type="entry name" value="ARGSUCLYASE"/>
</dbReference>
<organism evidence="2 3">
    <name type="scientific">Paracoccus aurantius</name>
    <dbReference type="NCBI Taxonomy" id="3073814"/>
    <lineage>
        <taxon>Bacteria</taxon>
        <taxon>Pseudomonadati</taxon>
        <taxon>Pseudomonadota</taxon>
        <taxon>Alphaproteobacteria</taxon>
        <taxon>Rhodobacterales</taxon>
        <taxon>Paracoccaceae</taxon>
        <taxon>Paracoccus</taxon>
    </lineage>
</organism>
<comment type="caution">
    <text evidence="2">The sequence shown here is derived from an EMBL/GenBank/DDBJ whole genome shotgun (WGS) entry which is preliminary data.</text>
</comment>
<proteinExistence type="predicted"/>
<keyword evidence="2" id="KW-0456">Lyase</keyword>
<dbReference type="InterPro" id="IPR022761">
    <property type="entry name" value="Fumarate_lyase_N"/>
</dbReference>
<dbReference type="InterPro" id="IPR000362">
    <property type="entry name" value="Fumarate_lyase_fam"/>
</dbReference>
<dbReference type="PANTHER" id="PTHR43172">
    <property type="entry name" value="ADENYLOSUCCINATE LYASE"/>
    <property type="match status" value="1"/>
</dbReference>
<reference evidence="3" key="1">
    <citation type="submission" date="2023-07" db="EMBL/GenBank/DDBJ databases">
        <title>Paracoccus sp. MBLB3053 whole genome sequence.</title>
        <authorList>
            <person name="Hwang C.Y."/>
            <person name="Cho E.-S."/>
            <person name="Seo M.-J."/>
        </authorList>
    </citation>
    <scope>NUCLEOTIDE SEQUENCE [LARGE SCALE GENOMIC DNA]</scope>
    <source>
        <strain evidence="3">MBLB3053</strain>
    </source>
</reference>
<dbReference type="RefSeq" id="WP_311160088.1">
    <property type="nucleotide sequence ID" value="NZ_JAVQLW010000001.1"/>
</dbReference>
<accession>A0ABU2HTQ2</accession>
<evidence type="ECO:0000313" key="3">
    <source>
        <dbReference type="Proteomes" id="UP001269144"/>
    </source>
</evidence>
<dbReference type="Proteomes" id="UP001269144">
    <property type="component" value="Unassembled WGS sequence"/>
</dbReference>
<dbReference type="EMBL" id="JAVQLW010000001">
    <property type="protein sequence ID" value="MDS9467915.1"/>
    <property type="molecule type" value="Genomic_DNA"/>
</dbReference>
<dbReference type="GO" id="GO:0016829">
    <property type="term" value="F:lyase activity"/>
    <property type="evidence" value="ECO:0007669"/>
    <property type="project" value="UniProtKB-KW"/>
</dbReference>
<name>A0ABU2HTQ2_9RHOB</name>
<gene>
    <name evidence="2" type="ORF">RGQ15_10090</name>
</gene>
<evidence type="ECO:0000259" key="1">
    <source>
        <dbReference type="Pfam" id="PF00206"/>
    </source>
</evidence>
<dbReference type="Gene3D" id="1.10.275.10">
    <property type="entry name" value="Fumarase/aspartase (N-terminal domain)"/>
    <property type="match status" value="1"/>
</dbReference>
<dbReference type="Gene3D" id="1.10.40.30">
    <property type="entry name" value="Fumarase/aspartase (C-terminal domain)"/>
    <property type="match status" value="1"/>
</dbReference>
<dbReference type="Pfam" id="PF00206">
    <property type="entry name" value="Lyase_1"/>
    <property type="match status" value="1"/>
</dbReference>